<proteinExistence type="predicted"/>
<dbReference type="RefSeq" id="WP_216835802.1">
    <property type="nucleotide sequence ID" value="NZ_JAFNJS010000002.1"/>
</dbReference>
<feature type="transmembrane region" description="Helical" evidence="1">
    <location>
        <begin position="144"/>
        <end position="164"/>
    </location>
</feature>
<evidence type="ECO:0000313" key="2">
    <source>
        <dbReference type="EMBL" id="MFC2999711.1"/>
    </source>
</evidence>
<name>A0ABV7BPX2_9PROT</name>
<accession>A0ABV7BPX2</accession>
<dbReference type="Proteomes" id="UP001595420">
    <property type="component" value="Unassembled WGS sequence"/>
</dbReference>
<sequence>MLRRNATFLVISALTLASALAVWWLRGWAAVQHALGATWDLILTVLPSILGGLLLSAALRQLVPPGALARWMGAESGLRGLLVATAAGMAMPGGPVAAFPVVLVLAQAGADRGALIAFVLAWSLNGFQRIVVWELPILGHDFALLRLLCGLPLPILAGLIARWLPIRWSPADAPGMQGVATTRPDRAA</sequence>
<keyword evidence="3" id="KW-1185">Reference proteome</keyword>
<gene>
    <name evidence="2" type="ORF">ACFOD3_07395</name>
</gene>
<organism evidence="2 3">
    <name type="scientific">Falsiroseomonas tokyonensis</name>
    <dbReference type="NCBI Taxonomy" id="430521"/>
    <lineage>
        <taxon>Bacteria</taxon>
        <taxon>Pseudomonadati</taxon>
        <taxon>Pseudomonadota</taxon>
        <taxon>Alphaproteobacteria</taxon>
        <taxon>Acetobacterales</taxon>
        <taxon>Roseomonadaceae</taxon>
        <taxon>Falsiroseomonas</taxon>
    </lineage>
</organism>
<reference evidence="3" key="1">
    <citation type="journal article" date="2019" name="Int. J. Syst. Evol. Microbiol.">
        <title>The Global Catalogue of Microorganisms (GCM) 10K type strain sequencing project: providing services to taxonomists for standard genome sequencing and annotation.</title>
        <authorList>
            <consortium name="The Broad Institute Genomics Platform"/>
            <consortium name="The Broad Institute Genome Sequencing Center for Infectious Disease"/>
            <person name="Wu L."/>
            <person name="Ma J."/>
        </authorList>
    </citation>
    <scope>NUCLEOTIDE SEQUENCE [LARGE SCALE GENOMIC DNA]</scope>
    <source>
        <strain evidence="3">CGMCC 1.16855</strain>
    </source>
</reference>
<protein>
    <submittedName>
        <fullName evidence="2">Permease</fullName>
    </submittedName>
</protein>
<keyword evidence="1" id="KW-0812">Transmembrane</keyword>
<keyword evidence="1" id="KW-0472">Membrane</keyword>
<keyword evidence="1" id="KW-1133">Transmembrane helix</keyword>
<feature type="transmembrane region" description="Helical" evidence="1">
    <location>
        <begin position="80"/>
        <end position="108"/>
    </location>
</feature>
<evidence type="ECO:0000313" key="3">
    <source>
        <dbReference type="Proteomes" id="UP001595420"/>
    </source>
</evidence>
<feature type="transmembrane region" description="Helical" evidence="1">
    <location>
        <begin position="114"/>
        <end position="132"/>
    </location>
</feature>
<evidence type="ECO:0000256" key="1">
    <source>
        <dbReference type="SAM" id="Phobius"/>
    </source>
</evidence>
<feature type="transmembrane region" description="Helical" evidence="1">
    <location>
        <begin position="37"/>
        <end position="59"/>
    </location>
</feature>
<comment type="caution">
    <text evidence="2">The sequence shown here is derived from an EMBL/GenBank/DDBJ whole genome shotgun (WGS) entry which is preliminary data.</text>
</comment>
<dbReference type="EMBL" id="JBHRSB010000002">
    <property type="protein sequence ID" value="MFC2999711.1"/>
    <property type="molecule type" value="Genomic_DNA"/>
</dbReference>